<evidence type="ECO:0000313" key="9">
    <source>
        <dbReference type="EMBL" id="ORY28695.1"/>
    </source>
</evidence>
<feature type="compositionally biased region" description="Low complexity" evidence="7">
    <location>
        <begin position="579"/>
        <end position="617"/>
    </location>
</feature>
<dbReference type="PANTHER" id="PTHR45639">
    <property type="entry name" value="HSC70CB, ISOFORM G-RELATED"/>
    <property type="match status" value="1"/>
</dbReference>
<reference evidence="9 10" key="1">
    <citation type="submission" date="2016-08" db="EMBL/GenBank/DDBJ databases">
        <title>A Parts List for Fungal Cellulosomes Revealed by Comparative Genomics.</title>
        <authorList>
            <consortium name="DOE Joint Genome Institute"/>
            <person name="Haitjema C.H."/>
            <person name="Gilmore S.P."/>
            <person name="Henske J.K."/>
            <person name="Solomon K.V."/>
            <person name="De Groot R."/>
            <person name="Kuo A."/>
            <person name="Mondo S.J."/>
            <person name="Salamov A.A."/>
            <person name="Labutti K."/>
            <person name="Zhao Z."/>
            <person name="Chiniquy J."/>
            <person name="Barry K."/>
            <person name="Brewer H.M."/>
            <person name="Purvine S.O."/>
            <person name="Wright A.T."/>
            <person name="Boxma B."/>
            <person name="Van Alen T."/>
            <person name="Hackstein J.H."/>
            <person name="Baker S.E."/>
            <person name="Grigoriev I.V."/>
            <person name="O'Malley M.A."/>
        </authorList>
    </citation>
    <scope>NUCLEOTIDE SEQUENCE [LARGE SCALE GENOMIC DNA]</scope>
    <source>
        <strain evidence="9 10">G1</strain>
    </source>
</reference>
<feature type="compositionally biased region" description="Low complexity" evidence="7">
    <location>
        <begin position="912"/>
        <end position="935"/>
    </location>
</feature>
<dbReference type="GO" id="GO:0005524">
    <property type="term" value="F:ATP binding"/>
    <property type="evidence" value="ECO:0007669"/>
    <property type="project" value="UniProtKB-KW"/>
</dbReference>
<evidence type="ECO:0000256" key="8">
    <source>
        <dbReference type="SAM" id="SignalP"/>
    </source>
</evidence>
<dbReference type="InterPro" id="IPR018181">
    <property type="entry name" value="Heat_shock_70_CS"/>
</dbReference>
<feature type="compositionally biased region" description="Basic residues" evidence="7">
    <location>
        <begin position="892"/>
        <end position="908"/>
    </location>
</feature>
<dbReference type="GO" id="GO:0005788">
    <property type="term" value="C:endoplasmic reticulum lumen"/>
    <property type="evidence" value="ECO:0007669"/>
    <property type="project" value="UniProtKB-SubCell"/>
</dbReference>
<dbReference type="EMBL" id="MCOG01000184">
    <property type="protein sequence ID" value="ORY28695.1"/>
    <property type="molecule type" value="Genomic_DNA"/>
</dbReference>
<dbReference type="InterPro" id="IPR043129">
    <property type="entry name" value="ATPase_NBD"/>
</dbReference>
<dbReference type="GO" id="GO:0140662">
    <property type="term" value="F:ATP-dependent protein folding chaperone"/>
    <property type="evidence" value="ECO:0007669"/>
    <property type="project" value="InterPro"/>
</dbReference>
<dbReference type="PANTHER" id="PTHR45639:SF3">
    <property type="entry name" value="HYPOXIA UP-REGULATED PROTEIN 1"/>
    <property type="match status" value="1"/>
</dbReference>
<dbReference type="CDD" id="cd10230">
    <property type="entry name" value="ASKHA_NBD_HSP70_HYOU1"/>
    <property type="match status" value="1"/>
</dbReference>
<dbReference type="SUPFAM" id="SSF100934">
    <property type="entry name" value="Heat shock protein 70kD (HSP70), C-terminal subdomain"/>
    <property type="match status" value="1"/>
</dbReference>
<feature type="chain" id="PRO_5012688798" evidence="8">
    <location>
        <begin position="26"/>
        <end position="955"/>
    </location>
</feature>
<evidence type="ECO:0000256" key="1">
    <source>
        <dbReference type="ARBA" id="ARBA00004319"/>
    </source>
</evidence>
<dbReference type="InterPro" id="IPR029048">
    <property type="entry name" value="HSP70_C_sf"/>
</dbReference>
<keyword evidence="10" id="KW-1185">Reference proteome</keyword>
<feature type="signal peptide" evidence="8">
    <location>
        <begin position="1"/>
        <end position="25"/>
    </location>
</feature>
<dbReference type="AlphaFoldDB" id="A0A1Y2B3N4"/>
<evidence type="ECO:0000256" key="4">
    <source>
        <dbReference type="ARBA" id="ARBA00022824"/>
    </source>
</evidence>
<feature type="compositionally biased region" description="Low complexity" evidence="7">
    <location>
        <begin position="556"/>
        <end position="567"/>
    </location>
</feature>
<dbReference type="FunFam" id="3.90.640.10:FF:000004">
    <property type="entry name" value="Heat shock 70 kDa protein 4"/>
    <property type="match status" value="1"/>
</dbReference>
<evidence type="ECO:0000313" key="10">
    <source>
        <dbReference type="Proteomes" id="UP000193920"/>
    </source>
</evidence>
<dbReference type="Gene3D" id="3.30.420.40">
    <property type="match status" value="2"/>
</dbReference>
<dbReference type="GO" id="GO:0034663">
    <property type="term" value="C:endoplasmic reticulum chaperone complex"/>
    <property type="evidence" value="ECO:0007669"/>
    <property type="project" value="TreeGrafter"/>
</dbReference>
<dbReference type="Gene3D" id="3.30.30.30">
    <property type="match status" value="1"/>
</dbReference>
<name>A0A1Y2B3N4_9FUNG</name>
<dbReference type="FunFam" id="1.20.1270.10:FF:000002">
    <property type="entry name" value="Heat shock 70 kDa protein 4"/>
    <property type="match status" value="1"/>
</dbReference>
<accession>A0A1Y2B3N4</accession>
<keyword evidence="6" id="KW-0143">Chaperone</keyword>
<dbReference type="Gene3D" id="2.60.34.10">
    <property type="entry name" value="Substrate Binding Domain Of DNAk, Chain A, domain 1"/>
    <property type="match status" value="1"/>
</dbReference>
<dbReference type="STRING" id="1754190.A0A1Y2B3N4"/>
<feature type="compositionally biased region" description="Acidic residues" evidence="7">
    <location>
        <begin position="857"/>
        <end position="885"/>
    </location>
</feature>
<keyword evidence="2 8" id="KW-0732">Signal</keyword>
<dbReference type="Gene3D" id="1.20.1270.10">
    <property type="match status" value="1"/>
</dbReference>
<dbReference type="PRINTS" id="PR00301">
    <property type="entry name" value="HEATSHOCK70"/>
</dbReference>
<dbReference type="Proteomes" id="UP000193920">
    <property type="component" value="Unassembled WGS sequence"/>
</dbReference>
<dbReference type="InterPro" id="IPR029047">
    <property type="entry name" value="HSP70_peptide-bd_sf"/>
</dbReference>
<evidence type="ECO:0000256" key="5">
    <source>
        <dbReference type="ARBA" id="ARBA00022840"/>
    </source>
</evidence>
<keyword evidence="5" id="KW-0067">ATP-binding</keyword>
<dbReference type="Gene3D" id="3.90.640.10">
    <property type="entry name" value="Actin, Chain A, domain 4"/>
    <property type="match status" value="1"/>
</dbReference>
<evidence type="ECO:0000256" key="3">
    <source>
        <dbReference type="ARBA" id="ARBA00022741"/>
    </source>
</evidence>
<feature type="compositionally biased region" description="Basic and acidic residues" evidence="7">
    <location>
        <begin position="936"/>
        <end position="955"/>
    </location>
</feature>
<comment type="caution">
    <text evidence="9">The sequence shown here is derived from an EMBL/GenBank/DDBJ whole genome shotgun (WGS) entry which is preliminary data.</text>
</comment>
<dbReference type="OrthoDB" id="10262720at2759"/>
<sequence length="955" mass="107634">MKVNIFTVLSLSLILLSNLSVYVNAAVMAIDYGAQWFKVALVKPGVPLDLVLNRESKRKTPSNICIRDGIRLYGNEANNLATRFPKFTFPSLKNLLGHKFEDEECEVYRNTYYNDMVKDEERGTVAFKYKDEVYSVEELVSYQLAQAKAMADHMAHENVRDAVITVPRFFNHFERKAIIDAAELAGIRVISLLNEDTASALNFAMTRVFEETPQHHIFFDMGAGSTVATLISFQSVPEDETKKKPKMVPQIEVKSTGYDRSLGGHAFDVKLQHHLAKKFTETSQGKNIDIFSNQRAMSKLLKEAIKVKEILSANTECFASIENLTDDIDFRTKVTRAELEEMSAELFPRIKVPIESILAESNLSLNNITSIILVGGSTRIPKVQETLKELVGDEKIAKNVNSDEAVVLGGGFKAAASSRQFRVREIRIKDINNAPIEVVYDSEITEKRPEGKVIHTMLYNSKALLGAKKLMNFRRLTDFEFSINNKDDSDSEESSGTEILRAKITGIEEAIKDNAERSIGDPKVKLMLQLTDSNIITMFDATAHFQLTPEPEPEPETTSVVEEASTAVEDEKAKEGENETTIENSSSSTTSSTSSTTTSTTTSTSSETSTTSSTTATETEKKEKVVNKKVILKVEILSNGIKEISSEKIKEYKKRRADLDDADKKRHALAEARNNLESYVYAGQEFIYKDEVNSVTSEEQRQEYSKLLDVTSDWLYDEGQEAPMADLKSKLDDLHALQDPIERRMREFERRPSVLDHLKSSIEISKNWVAEARKNYTTEPEDDHVFTEEQINNVEKEANTTQVWLDETLAKQEKLKDYEDPVLLVDDMISKGEKIDRLVLSMERKRKLWKPKKVEKEEDDEDDEENDDEDSADEEESTVIEEEGENGEKTTKTKKVYKPKTKKSKKSKKSETSSSTDSATATASEEAKATSTTSEESTKTPAAEKEEKEIPKDEL</sequence>
<dbReference type="GO" id="GO:0030968">
    <property type="term" value="P:endoplasmic reticulum unfolded protein response"/>
    <property type="evidence" value="ECO:0007669"/>
    <property type="project" value="TreeGrafter"/>
</dbReference>
<comment type="subcellular location">
    <subcellularLocation>
        <location evidence="1">Endoplasmic reticulum lumen</location>
    </subcellularLocation>
</comment>
<dbReference type="InterPro" id="IPR013126">
    <property type="entry name" value="Hsp_70_fam"/>
</dbReference>
<proteinExistence type="predicted"/>
<keyword evidence="3" id="KW-0547">Nucleotide-binding</keyword>
<dbReference type="SUPFAM" id="SSF53067">
    <property type="entry name" value="Actin-like ATPase domain"/>
    <property type="match status" value="2"/>
</dbReference>
<dbReference type="Pfam" id="PF00012">
    <property type="entry name" value="HSP70"/>
    <property type="match status" value="1"/>
</dbReference>
<protein>
    <submittedName>
        <fullName evidence="9">HSP70-domain-containing protein</fullName>
    </submittedName>
</protein>
<organism evidence="9 10">
    <name type="scientific">Neocallimastix californiae</name>
    <dbReference type="NCBI Taxonomy" id="1754190"/>
    <lineage>
        <taxon>Eukaryota</taxon>
        <taxon>Fungi</taxon>
        <taxon>Fungi incertae sedis</taxon>
        <taxon>Chytridiomycota</taxon>
        <taxon>Chytridiomycota incertae sedis</taxon>
        <taxon>Neocallimastigomycetes</taxon>
        <taxon>Neocallimastigales</taxon>
        <taxon>Neocallimastigaceae</taxon>
        <taxon>Neocallimastix</taxon>
    </lineage>
</organism>
<gene>
    <name evidence="9" type="ORF">LY90DRAFT_425201</name>
</gene>
<keyword evidence="4" id="KW-0256">Endoplasmic reticulum</keyword>
<feature type="region of interest" description="Disordered" evidence="7">
    <location>
        <begin position="547"/>
        <end position="622"/>
    </location>
</feature>
<dbReference type="PROSITE" id="PS01036">
    <property type="entry name" value="HSP70_3"/>
    <property type="match status" value="1"/>
</dbReference>
<evidence type="ECO:0000256" key="6">
    <source>
        <dbReference type="ARBA" id="ARBA00023186"/>
    </source>
</evidence>
<evidence type="ECO:0000256" key="2">
    <source>
        <dbReference type="ARBA" id="ARBA00022729"/>
    </source>
</evidence>
<feature type="region of interest" description="Disordered" evidence="7">
    <location>
        <begin position="848"/>
        <end position="955"/>
    </location>
</feature>
<evidence type="ECO:0000256" key="7">
    <source>
        <dbReference type="SAM" id="MobiDB-lite"/>
    </source>
</evidence>